<dbReference type="RefSeq" id="WP_095311543.1">
    <property type="nucleotide sequence ID" value="NZ_BORC01000006.1"/>
</dbReference>
<proteinExistence type="predicted"/>
<reference evidence="1" key="1">
    <citation type="submission" date="2021-03" db="EMBL/GenBank/DDBJ databases">
        <title>Antimicrobial resistance genes in bacteria isolated from Japanese honey, and their potential for conferring macrolide and lincosamide resistance in the American foulbrood pathogen Paenibacillus larvae.</title>
        <authorList>
            <person name="Okamoto M."/>
            <person name="Kumagai M."/>
            <person name="Kanamori H."/>
            <person name="Takamatsu D."/>
        </authorList>
    </citation>
    <scope>NUCLEOTIDE SEQUENCE</scope>
    <source>
        <strain evidence="1">J27TS8</strain>
    </source>
</reference>
<keyword evidence="2" id="KW-1185">Reference proteome</keyword>
<dbReference type="PANTHER" id="PTHR39166:SF1">
    <property type="entry name" value="BLL1166 PROTEIN"/>
    <property type="match status" value="1"/>
</dbReference>
<comment type="caution">
    <text evidence="1">The sequence shown here is derived from an EMBL/GenBank/DDBJ whole genome shotgun (WGS) entry which is preliminary data.</text>
</comment>
<evidence type="ECO:0008006" key="3">
    <source>
        <dbReference type="Google" id="ProtNLM"/>
    </source>
</evidence>
<evidence type="ECO:0000313" key="1">
    <source>
        <dbReference type="EMBL" id="GIN63396.1"/>
    </source>
</evidence>
<dbReference type="Proteomes" id="UP000682111">
    <property type="component" value="Unassembled WGS sequence"/>
</dbReference>
<dbReference type="Pfam" id="PF06042">
    <property type="entry name" value="NTP_transf_6"/>
    <property type="match status" value="1"/>
</dbReference>
<organism evidence="1 2">
    <name type="scientific">Robertmurraya siralis</name>
    <dbReference type="NCBI Taxonomy" id="77777"/>
    <lineage>
        <taxon>Bacteria</taxon>
        <taxon>Bacillati</taxon>
        <taxon>Bacillota</taxon>
        <taxon>Bacilli</taxon>
        <taxon>Bacillales</taxon>
        <taxon>Bacillaceae</taxon>
        <taxon>Robertmurraya</taxon>
    </lineage>
</organism>
<dbReference type="EMBL" id="BORC01000006">
    <property type="protein sequence ID" value="GIN63396.1"/>
    <property type="molecule type" value="Genomic_DNA"/>
</dbReference>
<dbReference type="PANTHER" id="PTHR39166">
    <property type="entry name" value="BLL1166 PROTEIN"/>
    <property type="match status" value="1"/>
</dbReference>
<dbReference type="AlphaFoldDB" id="A0A920BVB6"/>
<sequence>MLKNEKDIIAMIEKDQWMIEVLQIAKGLNLPDWWICAGFVRAKIWDVLHGFKRRTPLSDVDVVYYDRANIEESYEKELEQRLKMIKPDVPWSVKNQARMHLINSNQPYLSTFDAISRFPETVTALGVRLDEQSNVVLIAPHGVRDVIELEVNPTPDFMKEKYFLYEKRVKTKNWPSIWHRVKVNYL</sequence>
<gene>
    <name evidence="1" type="ORF">J27TS8_33890</name>
</gene>
<evidence type="ECO:0000313" key="2">
    <source>
        <dbReference type="Proteomes" id="UP000682111"/>
    </source>
</evidence>
<dbReference type="InterPro" id="IPR009267">
    <property type="entry name" value="NTP_transf_6"/>
</dbReference>
<name>A0A920BVB6_9BACI</name>
<protein>
    <recommendedName>
        <fullName evidence="3">Nucleotidyltransferase family protein</fullName>
    </recommendedName>
</protein>
<accession>A0A920BVB6</accession>